<dbReference type="GO" id="GO:0003723">
    <property type="term" value="F:RNA binding"/>
    <property type="evidence" value="ECO:0007669"/>
    <property type="project" value="TreeGrafter"/>
</dbReference>
<keyword evidence="9" id="KW-1185">Reference proteome</keyword>
<feature type="compositionally biased region" description="Basic and acidic residues" evidence="6">
    <location>
        <begin position="1683"/>
        <end position="1693"/>
    </location>
</feature>
<feature type="compositionally biased region" description="Pro residues" evidence="6">
    <location>
        <begin position="1863"/>
        <end position="1872"/>
    </location>
</feature>
<dbReference type="Gramene" id="LPERR10G03170.5">
    <property type="protein sequence ID" value="LPERR10G03170.5"/>
    <property type="gene ID" value="LPERR10G03170"/>
</dbReference>
<dbReference type="GO" id="GO:0006397">
    <property type="term" value="P:mRNA processing"/>
    <property type="evidence" value="ECO:0007669"/>
    <property type="project" value="UniProtKB-KW"/>
</dbReference>
<feature type="compositionally biased region" description="Polar residues" evidence="6">
    <location>
        <begin position="1873"/>
        <end position="1892"/>
    </location>
</feature>
<feature type="region of interest" description="Disordered" evidence="6">
    <location>
        <begin position="1815"/>
        <end position="1910"/>
    </location>
</feature>
<dbReference type="InterPro" id="IPR026736">
    <property type="entry name" value="Virilizer"/>
</dbReference>
<reference evidence="8 9" key="1">
    <citation type="submission" date="2012-08" db="EMBL/GenBank/DDBJ databases">
        <title>Oryza genome evolution.</title>
        <authorList>
            <person name="Wing R.A."/>
        </authorList>
    </citation>
    <scope>NUCLEOTIDE SEQUENCE</scope>
</reference>
<evidence type="ECO:0000313" key="9">
    <source>
        <dbReference type="Proteomes" id="UP000032180"/>
    </source>
</evidence>
<dbReference type="GO" id="GO:0036396">
    <property type="term" value="C:RNA N6-methyladenosine methyltransferase complex"/>
    <property type="evidence" value="ECO:0007669"/>
    <property type="project" value="TreeGrafter"/>
</dbReference>
<evidence type="ECO:0000256" key="3">
    <source>
        <dbReference type="ARBA" id="ARBA00022664"/>
    </source>
</evidence>
<feature type="region of interest" description="Disordered" evidence="6">
    <location>
        <begin position="1957"/>
        <end position="2027"/>
    </location>
</feature>
<feature type="compositionally biased region" description="Basic and acidic residues" evidence="6">
    <location>
        <begin position="1559"/>
        <end position="1568"/>
    </location>
</feature>
<reference evidence="8 9" key="2">
    <citation type="submission" date="2013-12" db="EMBL/GenBank/DDBJ databases">
        <authorList>
            <person name="Yu Y."/>
            <person name="Lee S."/>
            <person name="de Baynast K."/>
            <person name="Wissotski M."/>
            <person name="Liu L."/>
            <person name="Talag J."/>
            <person name="Goicoechea J."/>
            <person name="Angelova A."/>
            <person name="Jetty R."/>
            <person name="Kudrna D."/>
            <person name="Golser W."/>
            <person name="Rivera L."/>
            <person name="Zhang J."/>
            <person name="Wing R."/>
        </authorList>
    </citation>
    <scope>NUCLEOTIDE SEQUENCE</scope>
</reference>
<keyword evidence="4" id="KW-0508">mRNA splicing</keyword>
<keyword evidence="3" id="KW-0507">mRNA processing</keyword>
<dbReference type="InterPro" id="IPR031801">
    <property type="entry name" value="VIR_N"/>
</dbReference>
<sequence length="2246" mass="246895">MGRPEPVVLFAQTILHSQLDEYVDEVLFSEPVVITACEFLEQNASPSTPNISLVGATSPPSFALEVFVHCDGESRFRRLCQPFLYSHSSSNVLEVEAIVTNHLVLRGTYRSLTLVIYGNTAEDLGQFNIELDLDHSLANVVSSPSEGKLEDLPPALHSSKFTFKESLSLLKPFCLQANESDLSTEVKKILHLTLTMYQIPNVENLIPNLGSAVISAVSKYVTASTKCMSRSWRQDLASCFTKDNVDSEGISNTLLMEASNELFDTWKNVSSVVDSSTFDDNGLAFRSEELPTIKHLFALFDNCFPYYRNCSSLDLECPVQNKRLVFSLSLVLLLCSSKESCFYFVDAGGMEQIINLLCWKTSISPATTLLLLGIVEHATRHVVGCEAFLGWWPRSDNNIPVGSSVGYCSLLKILLEKERHDIACLATYVLQRLHFYEILSRYESAVVNIVSNLPPDELSADGVKFLSSASVELAKLLKVINMCGPIEDPSPGVTARKIYKSGHLEGLLSYNSTIGLITSSKYNFVQFDADPYMLSLIQERGFFPLSAALLSSPLQRLASGPAAEILMEITSSIESIVLSLLFCRSGLSFLLGQPEATELILLSLQDGEDMSKTECMTLRQAYVLLSKGFFCRPQEVAMITELHLKVGSAANRLLAVPPNSDELLWVLWELCAISRSDSGRQALLTLGFFPEAVSVLLSSFSSYNDLDSIMTKNGGSPLGHAIFHSAAEILEILVADSTASSLKSWIGFSIDLHKALHSSSPGSNRKDAPTRLLEWIDAGVVYKRNGAIGLLRYSAILASGGDAHLSSGNVLVSDSMDVENVVADPNNTADGQVIDNLLGKLVADKYFDGVALCSTSVVQLTTAFRILAFISEDKAVASSLFEEGAINVIYVVLMNCKSMLERLSNSYDYLVDEGAELSSTTELLLDRTHEQALVDLMIPSLVLLINLLHILNETKEQYRNKKLLTALLQLHREVSPRLAACAADLSFMFPSFAVSFGVVCHLVTSALACWPLYNWAPGLFHCLLENVEATNAAVPLGPKDACSLLCLLGDLFPDEGLWLWKVEVPSLSAITSLSTSTVLGCQVEKHVNWYLHPEHVAILLVRLMPQLDRLACVIDNFATSALMVIQDMLRIFIVRIASEKIECAVVLLRPIFIWLNSKVDETSLSEREIFKVSQLLRFVAKLSEHPNGKALLWKMGVTRILRKLLQGISNVCCMEDNMISEKGAYSNDLLMQRWMILLLRSIATVFSTQLSSKEPTIIEELWNENACVEECSSIMYHLLLLCQVLPVGRDMFACSLAFKEVASSYPGRIAVTSILSQIQTFNKDEQEKSETDACRYTSKVDNWCGFSPLLMCWKRLLQYISASRPTNYLVEIVYALTLGAIALSQSGENLEGTIILRCLFGYPFDPCSSEASDEVTVLLKTFEDKICQGFDNWSPYVGKPLLHQVRSSVRLLRSIIENTSPFTDSAQMALEESTIPVGVFHNIVMTSHLMPSVNFVSVSDEPVLLFSNAWKAFGDSEEPFGCQEDEGKMMVWELPDCSLDRQLMPGQSARRKLALGDSTSRRARDNQAHEPTGQFSRGLNTTNASIGHSRRDTFRQRKPNTSRPPSMHVDDYVARERNIDGASSASNIVSSTPRGTLSGRPPSIHVDEFMARQRERQNPVPAPSGDATQARSKATLDDNVCTKPEKPRQPKADLDDDQEINIIFDEESGSDDKLPFPQPDDSLQSPPVIVGENSPGPVDDTENQQNERNLFSGKIVSDSDEACEAGISSRTAMLQEASIPSERKFSVSSPEKIVFHEHGDGSPFISLITGSKVTHGHSTHAAQAKLEQLPPNRYRKRSPQKLGEKSLSSGSHGHDRTISNNQPPLPPMPPPVSSASLQNSDSIQRKPSSYNSRDGPPPFPSSYPMQSFDASMPSFLGHQVQTENVLPSTGDSSSNALPSIDPKFLWNTLPVNRIPMEHLSSGSSTRPASPLPLRPIPATQHPAMSSGPPGSLYNQGSGALQPSLPTSLISDATLGTNPASGGGFPSNSLPSLAPQFLIGRPSTPTSFFGTPLQVQLSSGLAQNVSNPQSSLSSMQPRPPPPPPPQQPHPSQTFQQLGSLQLPHQEQPMPYPLNTLQPQVPLQFPNQLHVPQLQFYHQGQPESVLQPTGHVSEQSLLLNHSAQQQTDSGMNLNQFFSSPEAIQSLLSDRDKLCQLLEQNPKLMQMLQIYTPALWVGSKSDVANIGWVPVTERPTSVCHFLPFCGWPP</sequence>
<feature type="compositionally biased region" description="Basic and acidic residues" evidence="6">
    <location>
        <begin position="1645"/>
        <end position="1657"/>
    </location>
</feature>
<feature type="compositionally biased region" description="Pro residues" evidence="6">
    <location>
        <begin position="2076"/>
        <end position="2087"/>
    </location>
</feature>
<name>A0A0D9XI96_9ORYZ</name>
<dbReference type="GO" id="GO:0008380">
    <property type="term" value="P:RNA splicing"/>
    <property type="evidence" value="ECO:0007669"/>
    <property type="project" value="UniProtKB-KW"/>
</dbReference>
<evidence type="ECO:0000256" key="1">
    <source>
        <dbReference type="ARBA" id="ARBA00004123"/>
    </source>
</evidence>
<organism evidence="8 9">
    <name type="scientific">Leersia perrieri</name>
    <dbReference type="NCBI Taxonomy" id="77586"/>
    <lineage>
        <taxon>Eukaryota</taxon>
        <taxon>Viridiplantae</taxon>
        <taxon>Streptophyta</taxon>
        <taxon>Embryophyta</taxon>
        <taxon>Tracheophyta</taxon>
        <taxon>Spermatophyta</taxon>
        <taxon>Magnoliopsida</taxon>
        <taxon>Liliopsida</taxon>
        <taxon>Poales</taxon>
        <taxon>Poaceae</taxon>
        <taxon>BOP clade</taxon>
        <taxon>Oryzoideae</taxon>
        <taxon>Oryzeae</taxon>
        <taxon>Oryzinae</taxon>
        <taxon>Leersia</taxon>
    </lineage>
</organism>
<evidence type="ECO:0000259" key="7">
    <source>
        <dbReference type="Pfam" id="PF15912"/>
    </source>
</evidence>
<feature type="compositionally biased region" description="Polar residues" evidence="6">
    <location>
        <begin position="1621"/>
        <end position="1635"/>
    </location>
</feature>
<evidence type="ECO:0000256" key="2">
    <source>
        <dbReference type="ARBA" id="ARBA00008371"/>
    </source>
</evidence>
<dbReference type="Gramene" id="LPERR10G03170.1">
    <property type="protein sequence ID" value="LPERR10G03170.1"/>
    <property type="gene ID" value="LPERR10G03170"/>
</dbReference>
<dbReference type="EnsemblPlants" id="LPERR10G03170.1">
    <property type="protein sequence ID" value="LPERR10G03170.1"/>
    <property type="gene ID" value="LPERR10G03170"/>
</dbReference>
<feature type="compositionally biased region" description="Basic and acidic residues" evidence="6">
    <location>
        <begin position="1608"/>
        <end position="1619"/>
    </location>
</feature>
<feature type="domain" description="Virilizer N-terminal" evidence="7">
    <location>
        <begin position="8"/>
        <end position="121"/>
    </location>
</feature>
<dbReference type="Pfam" id="PF15912">
    <property type="entry name" value="VIR_N"/>
    <property type="match status" value="1"/>
</dbReference>
<feature type="region of interest" description="Disordered" evidence="6">
    <location>
        <begin position="2058"/>
        <end position="2092"/>
    </location>
</feature>
<dbReference type="eggNOG" id="KOG4822">
    <property type="taxonomic scope" value="Eukaryota"/>
</dbReference>
<comment type="similarity">
    <text evidence="2">Belongs to the vir family.</text>
</comment>
<evidence type="ECO:0000256" key="4">
    <source>
        <dbReference type="ARBA" id="ARBA00023187"/>
    </source>
</evidence>
<feature type="compositionally biased region" description="Polar residues" evidence="6">
    <location>
        <begin position="1573"/>
        <end position="1586"/>
    </location>
</feature>
<dbReference type="Proteomes" id="UP000032180">
    <property type="component" value="Chromosome 10"/>
</dbReference>
<reference evidence="8" key="3">
    <citation type="submission" date="2015-04" db="UniProtKB">
        <authorList>
            <consortium name="EnsemblPlants"/>
        </authorList>
    </citation>
    <scope>IDENTIFICATION</scope>
</reference>
<feature type="region of interest" description="Disordered" evidence="6">
    <location>
        <begin position="1548"/>
        <end position="1744"/>
    </location>
</feature>
<dbReference type="PANTHER" id="PTHR23185">
    <property type="entry name" value="PROTEIN VIRILIZER HOMOLOG"/>
    <property type="match status" value="1"/>
</dbReference>
<protein>
    <recommendedName>
        <fullName evidence="7">Virilizer N-terminal domain-containing protein</fullName>
    </recommendedName>
</protein>
<feature type="compositionally biased region" description="Acidic residues" evidence="6">
    <location>
        <begin position="1694"/>
        <end position="1709"/>
    </location>
</feature>
<keyword evidence="5" id="KW-0539">Nucleus</keyword>
<comment type="subcellular location">
    <subcellularLocation>
        <location evidence="1">Nucleus</location>
    </subcellularLocation>
</comment>
<evidence type="ECO:0000313" key="8">
    <source>
        <dbReference type="EnsemblPlants" id="LPERR10G03170.1"/>
    </source>
</evidence>
<dbReference type="HOGENOM" id="CLU_001542_0_0_1"/>
<proteinExistence type="inferred from homology"/>
<evidence type="ECO:0000256" key="6">
    <source>
        <dbReference type="SAM" id="MobiDB-lite"/>
    </source>
</evidence>
<dbReference type="EnsemblPlants" id="LPERR10G03170.5">
    <property type="protein sequence ID" value="LPERR10G03170.5"/>
    <property type="gene ID" value="LPERR10G03170"/>
</dbReference>
<feature type="compositionally biased region" description="Polar residues" evidence="6">
    <location>
        <begin position="1992"/>
        <end position="2027"/>
    </location>
</feature>
<evidence type="ECO:0000256" key="5">
    <source>
        <dbReference type="ARBA" id="ARBA00023242"/>
    </source>
</evidence>
<dbReference type="PANTHER" id="PTHR23185:SF0">
    <property type="entry name" value="PROTEIN VIRILIZER HOMOLOG"/>
    <property type="match status" value="1"/>
</dbReference>
<accession>A0A0D9XI96</accession>
<dbReference type="STRING" id="77586.A0A0D9XI96"/>
<dbReference type="GO" id="GO:0005634">
    <property type="term" value="C:nucleus"/>
    <property type="evidence" value="ECO:0007669"/>
    <property type="project" value="UniProtKB-SubCell"/>
</dbReference>